<reference evidence="2" key="1">
    <citation type="journal article" date="2015" name="Genome Announc.">
        <title>Genome sequence of the AIDS-associated pathogen Penicillium marneffei (ATCC18224) and its near taxonomic relative Talaromyces stipitatus (ATCC10500).</title>
        <authorList>
            <person name="Nierman W.C."/>
            <person name="Fedorova-Abrams N.D."/>
            <person name="Andrianopoulos A."/>
        </authorList>
    </citation>
    <scope>NUCLEOTIDE SEQUENCE [LARGE SCALE GENOMIC DNA]</scope>
    <source>
        <strain evidence="2">ATCC 10500 / CBS 375.48 / QM 6759 / NRRL 1006</strain>
    </source>
</reference>
<name>B8ME09_TALSN</name>
<protein>
    <submittedName>
        <fullName evidence="1">Uncharacterized protein</fullName>
    </submittedName>
</protein>
<keyword evidence="2" id="KW-1185">Reference proteome</keyword>
<evidence type="ECO:0000313" key="1">
    <source>
        <dbReference type="EMBL" id="EED16086.1"/>
    </source>
</evidence>
<dbReference type="EMBL" id="EQ962656">
    <property type="protein sequence ID" value="EED16086.1"/>
    <property type="molecule type" value="Genomic_DNA"/>
</dbReference>
<proteinExistence type="predicted"/>
<organism evidence="1 2">
    <name type="scientific">Talaromyces stipitatus (strain ATCC 10500 / CBS 375.48 / QM 6759 / NRRL 1006)</name>
    <name type="common">Penicillium stipitatum</name>
    <dbReference type="NCBI Taxonomy" id="441959"/>
    <lineage>
        <taxon>Eukaryota</taxon>
        <taxon>Fungi</taxon>
        <taxon>Dikarya</taxon>
        <taxon>Ascomycota</taxon>
        <taxon>Pezizomycotina</taxon>
        <taxon>Eurotiomycetes</taxon>
        <taxon>Eurotiomycetidae</taxon>
        <taxon>Eurotiales</taxon>
        <taxon>Trichocomaceae</taxon>
        <taxon>Talaromyces</taxon>
        <taxon>Talaromyces sect. Talaromyces</taxon>
    </lineage>
</organism>
<dbReference type="GeneID" id="8104043"/>
<dbReference type="RefSeq" id="XP_002483320.1">
    <property type="nucleotide sequence ID" value="XM_002483275.1"/>
</dbReference>
<evidence type="ECO:0000313" key="2">
    <source>
        <dbReference type="Proteomes" id="UP000001745"/>
    </source>
</evidence>
<dbReference type="AlphaFoldDB" id="B8ME09"/>
<accession>B8ME09</accession>
<dbReference type="HOGENOM" id="CLU_1603848_0_0_1"/>
<dbReference type="PhylomeDB" id="B8ME09"/>
<dbReference type="InParanoid" id="B8ME09"/>
<dbReference type="VEuPathDB" id="FungiDB:TSTA_011950"/>
<sequence length="166" mass="18762">MPTNSSRTNVSTAHGHTHCIEAAHRANALFRKAGNGAFYKKHVDQLILEYEGTRDDEELPEEFLSVVDKLILTDEYELEPQLQDASSNLFITMFFTTNNNDNANYGPLIIMELANRPTSHRIASLFSKTDSNVDIKPMKQPMRPRTLNRVICTSTRAAIPQKTLRA</sequence>
<dbReference type="Proteomes" id="UP000001745">
    <property type="component" value="Unassembled WGS sequence"/>
</dbReference>
<gene>
    <name evidence="1" type="ORF">TSTA_011950</name>
</gene>